<keyword evidence="6" id="KW-1185">Reference proteome</keyword>
<dbReference type="InterPro" id="IPR037925">
    <property type="entry name" value="FlgE/F/G-like"/>
</dbReference>
<dbReference type="RefSeq" id="WP_209660293.1">
    <property type="nucleotide sequence ID" value="NZ_JAGGLI010000009.1"/>
</dbReference>
<dbReference type="EMBL" id="JAGGLI010000009">
    <property type="protein sequence ID" value="MBP2027243.1"/>
    <property type="molecule type" value="Genomic_DNA"/>
</dbReference>
<keyword evidence="5" id="KW-0282">Flagellum</keyword>
<evidence type="ECO:0000259" key="2">
    <source>
        <dbReference type="Pfam" id="PF00460"/>
    </source>
</evidence>
<dbReference type="Pfam" id="PF06429">
    <property type="entry name" value="Flg_bbr_C"/>
    <property type="match status" value="1"/>
</dbReference>
<dbReference type="InterPro" id="IPR053967">
    <property type="entry name" value="LlgE_F_G-like_D1"/>
</dbReference>
<name>A0ABS4KHI7_9FIRM</name>
<evidence type="ECO:0000259" key="3">
    <source>
        <dbReference type="Pfam" id="PF06429"/>
    </source>
</evidence>
<evidence type="ECO:0000313" key="6">
    <source>
        <dbReference type="Proteomes" id="UP001314903"/>
    </source>
</evidence>
<protein>
    <submittedName>
        <fullName evidence="5">Flagellar basal-body rod protein FlgG</fullName>
    </submittedName>
</protein>
<evidence type="ECO:0000313" key="5">
    <source>
        <dbReference type="EMBL" id="MBP2027243.1"/>
    </source>
</evidence>
<dbReference type="Proteomes" id="UP001314903">
    <property type="component" value="Unassembled WGS sequence"/>
</dbReference>
<comment type="caution">
    <text evidence="5">The sequence shown here is derived from an EMBL/GenBank/DDBJ whole genome shotgun (WGS) entry which is preliminary data.</text>
</comment>
<dbReference type="PANTHER" id="PTHR30435">
    <property type="entry name" value="FLAGELLAR PROTEIN"/>
    <property type="match status" value="1"/>
</dbReference>
<keyword evidence="5" id="KW-0966">Cell projection</keyword>
<organism evidence="5 6">
    <name type="scientific">Acetoanaerobium pronyense</name>
    <dbReference type="NCBI Taxonomy" id="1482736"/>
    <lineage>
        <taxon>Bacteria</taxon>
        <taxon>Bacillati</taxon>
        <taxon>Bacillota</taxon>
        <taxon>Clostridia</taxon>
        <taxon>Peptostreptococcales</taxon>
        <taxon>Filifactoraceae</taxon>
        <taxon>Acetoanaerobium</taxon>
    </lineage>
</organism>
<sequence length="372" mass="40580">MFRGIYTATNAMKTDTKRIDTITNNIANAQTTGFKKDVLVTQSFPEQLLFKRNGSENNLRPTRQRITVTPPPNEQGGDEPISIEITSGYLTMNDRHGTGHYKSARIMRDEEGYLRTVHRDSDEANMTKFGAYLLDSSGNRVQVPEGPIELLGNGILQVDGQPAANIITAVHKNVVGTINGGSSVDRVMTNFSQGTLEMTDNPLNIAIEGAGFIKVMDMNDNQIKYTRHGAFAINVDGILVDLSGNPVLSQGEDEIAIPEGADNISIDRGGNITVTLNGIETPVDTLGIVNIENRSSLEKLGEGYLVMPDGVEPEEAEFEGSVIQGYLEGSNVDIISEMVQMVNLLRGYESNQRVIRSYDDIMGKVANELGKI</sequence>
<dbReference type="Pfam" id="PF00460">
    <property type="entry name" value="Flg_bb_rod"/>
    <property type="match status" value="1"/>
</dbReference>
<evidence type="ECO:0000259" key="4">
    <source>
        <dbReference type="Pfam" id="PF22692"/>
    </source>
</evidence>
<feature type="domain" description="Flagellar basal-body/hook protein C-terminal" evidence="3">
    <location>
        <begin position="324"/>
        <end position="367"/>
    </location>
</feature>
<comment type="similarity">
    <text evidence="1">Belongs to the flagella basal body rod proteins family.</text>
</comment>
<evidence type="ECO:0000256" key="1">
    <source>
        <dbReference type="ARBA" id="ARBA00009677"/>
    </source>
</evidence>
<dbReference type="SUPFAM" id="SSF117143">
    <property type="entry name" value="Flagellar hook protein flgE"/>
    <property type="match status" value="1"/>
</dbReference>
<feature type="domain" description="Flagellar basal body rod protein N-terminal" evidence="2">
    <location>
        <begin position="5"/>
        <end position="35"/>
    </location>
</feature>
<dbReference type="PANTHER" id="PTHR30435:SF19">
    <property type="entry name" value="FLAGELLAR BASAL-BODY ROD PROTEIN FLGG"/>
    <property type="match status" value="1"/>
</dbReference>
<dbReference type="InterPro" id="IPR010930">
    <property type="entry name" value="Flg_bb/hook_C_dom"/>
</dbReference>
<proteinExistence type="inferred from homology"/>
<feature type="domain" description="Flagellar hook protein FlgE/F/G-like D1" evidence="4">
    <location>
        <begin position="206"/>
        <end position="274"/>
    </location>
</feature>
<accession>A0ABS4KHI7</accession>
<keyword evidence="5" id="KW-0969">Cilium</keyword>
<dbReference type="InterPro" id="IPR001444">
    <property type="entry name" value="Flag_bb_rod_N"/>
</dbReference>
<gene>
    <name evidence="5" type="ORF">J2Z35_001037</name>
</gene>
<reference evidence="5 6" key="1">
    <citation type="submission" date="2021-03" db="EMBL/GenBank/DDBJ databases">
        <title>Genomic Encyclopedia of Type Strains, Phase IV (KMG-IV): sequencing the most valuable type-strain genomes for metagenomic binning, comparative biology and taxonomic classification.</title>
        <authorList>
            <person name="Goeker M."/>
        </authorList>
    </citation>
    <scope>NUCLEOTIDE SEQUENCE [LARGE SCALE GENOMIC DNA]</scope>
    <source>
        <strain evidence="5 6">DSM 27512</strain>
    </source>
</reference>
<dbReference type="Pfam" id="PF22692">
    <property type="entry name" value="LlgE_F_G_D1"/>
    <property type="match status" value="1"/>
</dbReference>